<proteinExistence type="predicted"/>
<protein>
    <recommendedName>
        <fullName evidence="3">Integrase</fullName>
    </recommendedName>
</protein>
<comment type="caution">
    <text evidence="1">The sequence shown here is derived from an EMBL/GenBank/DDBJ whole genome shotgun (WGS) entry which is preliminary data.</text>
</comment>
<sequence>MNIYTLSPDTLMLARDRVLDFIRLAREEITALIPSEQWDEDMWLVAGEFDEKGQNHGHRILAFYNSDATTSSQQVVRGDPLHPLIKDFAKAYIRYMHSTSPVAYSNTRRRMGAIEFIEAAFRKLGCEPAIERLNVVILNEAVELARHGVGAGRYYQFASSIQAVYRFCMARHFLDAPFQWKHGVQKPKDASEAIGEAAKERRDEKLPTPEAFHALAKVFRTSTTFIDRLYSSICAICVSIPIRAHEVLQLRLDCEVEGRVVSPETGEEVETYGIRVWPGKGNPPQVKWVPTVMVSVVREAVQRLRTMCASARELAAWYERNPGQLWLPENLESCRKSGWVPIVALTDVMGYLDPSAIRKRLRHLKVEQTFESARLSSLAPALLDLMPTDFPHFNGDKDQRYSETLIVLFNNEGHAQRGTCPALLDKATVSSFGHWLSGHENGKWPSVFEVHGFTERDGSRIKITTHSFRHWLNTVAQFKGLSDLDIAKWSGRNIEQNKTYNHVTSEEILSQIRKALDDGTASGPMFEATRIQGPNRPVDPRDFVEAQLGSALVTDVGICVHDYSLLPCQAHGNCVGCSENVFIKGDPKHRENIEQRLDLANVQLAHALEAMGEEFHGSDRWVDAHRRNIDRMKRMLAIHNDPSIPDGTVVALPDGSPDNEVAMALRDRAAEDEDQTLRDLLSGMWKD</sequence>
<accession>A0A2P7SBL3</accession>
<dbReference type="Gene3D" id="1.10.443.10">
    <property type="entry name" value="Intergrase catalytic core"/>
    <property type="match status" value="1"/>
</dbReference>
<dbReference type="GO" id="GO:0003677">
    <property type="term" value="F:DNA binding"/>
    <property type="evidence" value="ECO:0007669"/>
    <property type="project" value="InterPro"/>
</dbReference>
<keyword evidence="2" id="KW-1185">Reference proteome</keyword>
<gene>
    <name evidence="1" type="ORF">C7I85_16210</name>
</gene>
<dbReference type="RefSeq" id="WP_106725019.1">
    <property type="nucleotide sequence ID" value="NZ_PXYL01000007.1"/>
</dbReference>
<organism evidence="1 2">
    <name type="scientific">Pseudaminobacter soli</name>
    <name type="common">ex Li et al. 2025</name>
    <dbReference type="NCBI Taxonomy" id="1295366"/>
    <lineage>
        <taxon>Bacteria</taxon>
        <taxon>Pseudomonadati</taxon>
        <taxon>Pseudomonadota</taxon>
        <taxon>Alphaproteobacteria</taxon>
        <taxon>Hyphomicrobiales</taxon>
        <taxon>Phyllobacteriaceae</taxon>
        <taxon>Pseudaminobacter</taxon>
    </lineage>
</organism>
<dbReference type="GO" id="GO:0015074">
    <property type="term" value="P:DNA integration"/>
    <property type="evidence" value="ECO:0007669"/>
    <property type="project" value="InterPro"/>
</dbReference>
<dbReference type="Proteomes" id="UP000240653">
    <property type="component" value="Unassembled WGS sequence"/>
</dbReference>
<dbReference type="EMBL" id="PXYL01000007">
    <property type="protein sequence ID" value="PSJ59877.1"/>
    <property type="molecule type" value="Genomic_DNA"/>
</dbReference>
<dbReference type="AlphaFoldDB" id="A0A2P7SBL3"/>
<evidence type="ECO:0000313" key="2">
    <source>
        <dbReference type="Proteomes" id="UP000240653"/>
    </source>
</evidence>
<name>A0A2P7SBL3_9HYPH</name>
<evidence type="ECO:0008006" key="3">
    <source>
        <dbReference type="Google" id="ProtNLM"/>
    </source>
</evidence>
<reference evidence="1 2" key="1">
    <citation type="submission" date="2018-03" db="EMBL/GenBank/DDBJ databases">
        <title>The draft genome of Mesorhizobium soli JCM 19897.</title>
        <authorList>
            <person name="Li L."/>
            <person name="Liu L."/>
            <person name="Liang L."/>
            <person name="Wang T."/>
            <person name="Zhang X."/>
        </authorList>
    </citation>
    <scope>NUCLEOTIDE SEQUENCE [LARGE SCALE GENOMIC DNA]</scope>
    <source>
        <strain evidence="1 2">JCM 19897</strain>
    </source>
</reference>
<dbReference type="GO" id="GO:0006310">
    <property type="term" value="P:DNA recombination"/>
    <property type="evidence" value="ECO:0007669"/>
    <property type="project" value="InterPro"/>
</dbReference>
<evidence type="ECO:0000313" key="1">
    <source>
        <dbReference type="EMBL" id="PSJ59877.1"/>
    </source>
</evidence>
<dbReference type="OrthoDB" id="7876241at2"/>
<dbReference type="InterPro" id="IPR013762">
    <property type="entry name" value="Integrase-like_cat_sf"/>
</dbReference>